<dbReference type="EMBL" id="CP006644">
    <property type="protein sequence ID" value="AHE56911.1"/>
    <property type="molecule type" value="Genomic_DNA"/>
</dbReference>
<dbReference type="HOGENOM" id="CLU_1487656_0_0_5"/>
<dbReference type="SUPFAM" id="SSF48371">
    <property type="entry name" value="ARM repeat"/>
    <property type="match status" value="1"/>
</dbReference>
<dbReference type="InterPro" id="IPR011989">
    <property type="entry name" value="ARM-like"/>
</dbReference>
<dbReference type="KEGG" id="ssan:NX02_26595"/>
<dbReference type="STRING" id="1123269.NX02_26595"/>
<dbReference type="Gene3D" id="1.25.10.10">
    <property type="entry name" value="Leucine-rich Repeat Variant"/>
    <property type="match status" value="1"/>
</dbReference>
<evidence type="ECO:0000313" key="2">
    <source>
        <dbReference type="Proteomes" id="UP000018851"/>
    </source>
</evidence>
<organism evidence="1 2">
    <name type="scientific">Sphingomonas sanxanigenens DSM 19645 = NX02</name>
    <dbReference type="NCBI Taxonomy" id="1123269"/>
    <lineage>
        <taxon>Bacteria</taxon>
        <taxon>Pseudomonadati</taxon>
        <taxon>Pseudomonadota</taxon>
        <taxon>Alphaproteobacteria</taxon>
        <taxon>Sphingomonadales</taxon>
        <taxon>Sphingomonadaceae</taxon>
        <taxon>Sphingomonas</taxon>
    </lineage>
</organism>
<keyword evidence="2" id="KW-1185">Reference proteome</keyword>
<dbReference type="AlphaFoldDB" id="W0AIG2"/>
<proteinExistence type="predicted"/>
<protein>
    <recommendedName>
        <fullName evidence="3">HEAT repeat domain-containing protein</fullName>
    </recommendedName>
</protein>
<reference evidence="1 2" key="1">
    <citation type="submission" date="2013-07" db="EMBL/GenBank/DDBJ databases">
        <title>Completed genome of Sphingomonas sanxanigenens NX02.</title>
        <authorList>
            <person name="Ma T."/>
            <person name="Huang H."/>
            <person name="Wu M."/>
            <person name="Li X."/>
            <person name="Li G."/>
        </authorList>
    </citation>
    <scope>NUCLEOTIDE SEQUENCE [LARGE SCALE GENOMIC DNA]</scope>
    <source>
        <strain evidence="1 2">NX02</strain>
    </source>
</reference>
<dbReference type="InterPro" id="IPR016024">
    <property type="entry name" value="ARM-type_fold"/>
</dbReference>
<dbReference type="eggNOG" id="ENOG502ZCAV">
    <property type="taxonomic scope" value="Bacteria"/>
</dbReference>
<evidence type="ECO:0008006" key="3">
    <source>
        <dbReference type="Google" id="ProtNLM"/>
    </source>
</evidence>
<gene>
    <name evidence="1" type="ORF">NX02_26595</name>
</gene>
<name>W0AIG2_9SPHN</name>
<dbReference type="PATRIC" id="fig|1123269.5.peg.5216"/>
<accession>W0AIG2</accession>
<evidence type="ECO:0000313" key="1">
    <source>
        <dbReference type="EMBL" id="AHE56911.1"/>
    </source>
</evidence>
<sequence length="219" mass="23722">MEADKAPFPPAKVANAVQALLASVPRLRDDAHMPPPPEIRALIDAIADAGRDVQGAAFMRLCALTEVPPAWAPGVWSELLALLDHRNHRTRAIAGQLLARIAPATAVATVVADLPRLIAATRDPQFVTGRHILQALARLGTAPPEVRARLAALLAARFVACAGEKNATLIRFDIQTVLRALHDRADDEGEATRMRQGALDLVLHEPDPKYARKYLGCWK</sequence>
<dbReference type="Proteomes" id="UP000018851">
    <property type="component" value="Chromosome"/>
</dbReference>